<reference evidence="3" key="1">
    <citation type="journal article" date="2021" name="PeerJ">
        <title>Extensive microbial diversity within the chicken gut microbiome revealed by metagenomics and culture.</title>
        <authorList>
            <person name="Gilroy R."/>
            <person name="Ravi A."/>
            <person name="Getino M."/>
            <person name="Pursley I."/>
            <person name="Horton D.L."/>
            <person name="Alikhan N.F."/>
            <person name="Baker D."/>
            <person name="Gharbi K."/>
            <person name="Hall N."/>
            <person name="Watson M."/>
            <person name="Adriaenssens E.M."/>
            <person name="Foster-Nyarko E."/>
            <person name="Jarju S."/>
            <person name="Secka A."/>
            <person name="Antonio M."/>
            <person name="Oren A."/>
            <person name="Chaudhuri R.R."/>
            <person name="La Ragione R."/>
            <person name="Hildebrand F."/>
            <person name="Pallen M.J."/>
        </authorList>
    </citation>
    <scope>NUCLEOTIDE SEQUENCE</scope>
    <source>
        <strain evidence="3">ChiGjej1B1-98</strain>
    </source>
</reference>
<dbReference type="EMBL" id="DXDC01000154">
    <property type="protein sequence ID" value="HIY65682.1"/>
    <property type="molecule type" value="Genomic_DNA"/>
</dbReference>
<dbReference type="Proteomes" id="UP000824005">
    <property type="component" value="Unassembled WGS sequence"/>
</dbReference>
<name>A0A9D1YV35_9MICO</name>
<keyword evidence="2" id="KW-0732">Signal</keyword>
<proteinExistence type="predicted"/>
<feature type="region of interest" description="Disordered" evidence="1">
    <location>
        <begin position="27"/>
        <end position="47"/>
    </location>
</feature>
<feature type="chain" id="PRO_5038868247" description="Lipoprotein" evidence="2">
    <location>
        <begin position="29"/>
        <end position="224"/>
    </location>
</feature>
<dbReference type="AlphaFoldDB" id="A0A9D1YV35"/>
<comment type="caution">
    <text evidence="3">The sequence shown here is derived from an EMBL/GenBank/DDBJ whole genome shotgun (WGS) entry which is preliminary data.</text>
</comment>
<evidence type="ECO:0000313" key="4">
    <source>
        <dbReference type="Proteomes" id="UP000824005"/>
    </source>
</evidence>
<feature type="signal peptide" evidence="2">
    <location>
        <begin position="1"/>
        <end position="28"/>
    </location>
</feature>
<dbReference type="PROSITE" id="PS51257">
    <property type="entry name" value="PROKAR_LIPOPROTEIN"/>
    <property type="match status" value="1"/>
</dbReference>
<reference evidence="3" key="2">
    <citation type="submission" date="2021-04" db="EMBL/GenBank/DDBJ databases">
        <authorList>
            <person name="Gilroy R."/>
        </authorList>
    </citation>
    <scope>NUCLEOTIDE SEQUENCE</scope>
    <source>
        <strain evidence="3">ChiGjej1B1-98</strain>
    </source>
</reference>
<evidence type="ECO:0000313" key="3">
    <source>
        <dbReference type="EMBL" id="HIY65682.1"/>
    </source>
</evidence>
<protein>
    <recommendedName>
        <fullName evidence="5">Lipoprotein</fullName>
    </recommendedName>
</protein>
<evidence type="ECO:0000256" key="2">
    <source>
        <dbReference type="SAM" id="SignalP"/>
    </source>
</evidence>
<evidence type="ECO:0000256" key="1">
    <source>
        <dbReference type="SAM" id="MobiDB-lite"/>
    </source>
</evidence>
<accession>A0A9D1YV35</accession>
<gene>
    <name evidence="3" type="ORF">H9830_05330</name>
</gene>
<sequence length="224" mass="23428">MQSIKNAAAVSALAVASLVLAGCASASAPDLSPTPTEAPEQSAATAEEMELPELIETTPISVDEYVAAFGDATGWSGVAGVQEEYRQAAASFPLPLPDGYGFPADLEVYEDPDEPDAQWEAGNGTVQAFFFWSGATATAAYAAHERGDAETAANYLDIFEEGWASPVRSMYVDPESPGADSPYILHALPAARGGNFDTMLEVDIYPFLDNPANRAIATAAGDIV</sequence>
<evidence type="ECO:0008006" key="5">
    <source>
        <dbReference type="Google" id="ProtNLM"/>
    </source>
</evidence>
<organism evidence="3 4">
    <name type="scientific">Candidatus Agrococcus pullicola</name>
    <dbReference type="NCBI Taxonomy" id="2838429"/>
    <lineage>
        <taxon>Bacteria</taxon>
        <taxon>Bacillati</taxon>
        <taxon>Actinomycetota</taxon>
        <taxon>Actinomycetes</taxon>
        <taxon>Micrococcales</taxon>
        <taxon>Microbacteriaceae</taxon>
        <taxon>Agrococcus</taxon>
    </lineage>
</organism>